<dbReference type="EMBL" id="VSLA01000002">
    <property type="protein sequence ID" value="TYC88400.1"/>
    <property type="molecule type" value="Genomic_DNA"/>
</dbReference>
<sequence>MEKKVGEQYLFDFYGELLTAKQKQILEYYYDDDYSLAEIAEVMAVTRQGIFDVIKRSKAMMEAYEEKLGLIAKFLKSQVLLEEIEKELLDCVDREKDEQLKSELMLVVEKLKNVSEEN</sequence>
<comment type="function">
    <text evidence="2 3">Might take part in the signal recognition particle (SRP) pathway. This is inferred from the conservation of its genetic proximity to ftsY/ffh. May be a regulatory protein.</text>
</comment>
<reference evidence="5 7" key="2">
    <citation type="submission" date="2019-08" db="EMBL/GenBank/DDBJ databases">
        <title>Isolation and enrichment of carboxydotrophic bacteria from anaerobic sludge for the production of bio-based chemicals from syngas.</title>
        <authorList>
            <person name="Antares A.L."/>
            <person name="Moreira J."/>
            <person name="Diender M."/>
            <person name="Parshina S.N."/>
            <person name="Stams A.J.M."/>
            <person name="Alves M."/>
            <person name="Alves J.I."/>
            <person name="Sousa D.Z."/>
        </authorList>
    </citation>
    <scope>NUCLEOTIDE SEQUENCE [LARGE SCALE GENOMIC DNA]</scope>
    <source>
        <strain evidence="5 7">JM</strain>
    </source>
</reference>
<evidence type="ECO:0000313" key="5">
    <source>
        <dbReference type="EMBL" id="TYC88400.1"/>
    </source>
</evidence>
<dbReference type="HAMAP" id="MF_00245">
    <property type="entry name" value="UPF0122"/>
    <property type="match status" value="1"/>
</dbReference>
<dbReference type="NCBIfam" id="NF045758">
    <property type="entry name" value="YlxM"/>
    <property type="match status" value="1"/>
</dbReference>
<reference evidence="4 6" key="1">
    <citation type="submission" date="2015-09" db="EMBL/GenBank/DDBJ databases">
        <title>Genome sequence of Acetobacterium wieringae DSM 1911.</title>
        <authorList>
            <person name="Poehlein A."/>
            <person name="Bengelsdorf F.R."/>
            <person name="Schiel-Bengelsdorf B."/>
            <person name="Duerre P."/>
            <person name="Daniel R."/>
        </authorList>
    </citation>
    <scope>NUCLEOTIDE SEQUENCE [LARGE SCALE GENOMIC DNA]</scope>
    <source>
        <strain evidence="4 6">DSM 1911</strain>
    </source>
</reference>
<dbReference type="InterPro" id="IPR007394">
    <property type="entry name" value="UPF0122"/>
</dbReference>
<dbReference type="Gene3D" id="1.10.10.10">
    <property type="entry name" value="Winged helix-like DNA-binding domain superfamily/Winged helix DNA-binding domain"/>
    <property type="match status" value="1"/>
</dbReference>
<dbReference type="PANTHER" id="PTHR40083">
    <property type="entry name" value="UPF0122 PROTEIN CBO2450/CLC_2298"/>
    <property type="match status" value="1"/>
</dbReference>
<dbReference type="Proteomes" id="UP000176244">
    <property type="component" value="Unassembled WGS sequence"/>
</dbReference>
<evidence type="ECO:0000313" key="4">
    <source>
        <dbReference type="EMBL" id="OFV72426.1"/>
    </source>
</evidence>
<dbReference type="InterPro" id="IPR013324">
    <property type="entry name" value="RNA_pol_sigma_r3/r4-like"/>
</dbReference>
<comment type="similarity">
    <text evidence="1 3">Belongs to the UPF0122 family.</text>
</comment>
<gene>
    <name evidence="4" type="ORF">ACWI_00290</name>
    <name evidence="5" type="ORF">FXB42_01955</name>
</gene>
<dbReference type="InterPro" id="IPR036388">
    <property type="entry name" value="WH-like_DNA-bd_sf"/>
</dbReference>
<organism evidence="4 6">
    <name type="scientific">Acetobacterium wieringae</name>
    <dbReference type="NCBI Taxonomy" id="52694"/>
    <lineage>
        <taxon>Bacteria</taxon>
        <taxon>Bacillati</taxon>
        <taxon>Bacillota</taxon>
        <taxon>Clostridia</taxon>
        <taxon>Eubacteriales</taxon>
        <taxon>Eubacteriaceae</taxon>
        <taxon>Acetobacterium</taxon>
    </lineage>
</organism>
<dbReference type="EMBL" id="LKEU01000009">
    <property type="protein sequence ID" value="OFV72426.1"/>
    <property type="molecule type" value="Genomic_DNA"/>
</dbReference>
<evidence type="ECO:0000313" key="6">
    <source>
        <dbReference type="Proteomes" id="UP000176244"/>
    </source>
</evidence>
<protein>
    <recommendedName>
        <fullName evidence="3">UPF0122 protein ACWI_00290</fullName>
    </recommendedName>
</protein>
<comment type="caution">
    <text evidence="4">The sequence shown here is derived from an EMBL/GenBank/DDBJ whole genome shotgun (WGS) entry which is preliminary data.</text>
</comment>
<name>A0A1F2PP26_9FIRM</name>
<dbReference type="STRING" id="52694.ACWI_00290"/>
<proteinExistence type="inferred from homology"/>
<evidence type="ECO:0000256" key="1">
    <source>
        <dbReference type="ARBA" id="ARBA00008720"/>
    </source>
</evidence>
<dbReference type="OrthoDB" id="6392at2"/>
<evidence type="ECO:0000313" key="7">
    <source>
        <dbReference type="Proteomes" id="UP000322619"/>
    </source>
</evidence>
<dbReference type="GO" id="GO:0003677">
    <property type="term" value="F:DNA binding"/>
    <property type="evidence" value="ECO:0007669"/>
    <property type="project" value="UniProtKB-KW"/>
</dbReference>
<dbReference type="Pfam" id="PF04297">
    <property type="entry name" value="UPF0122"/>
    <property type="match status" value="1"/>
</dbReference>
<dbReference type="Proteomes" id="UP000322619">
    <property type="component" value="Unassembled WGS sequence"/>
</dbReference>
<keyword evidence="4" id="KW-0238">DNA-binding</keyword>
<dbReference type="RefSeq" id="WP_070369428.1">
    <property type="nucleotide sequence ID" value="NZ_JAYFRG010000011.1"/>
</dbReference>
<dbReference type="SUPFAM" id="SSF88659">
    <property type="entry name" value="Sigma3 and sigma4 domains of RNA polymerase sigma factors"/>
    <property type="match status" value="1"/>
</dbReference>
<accession>A0A1F2PP26</accession>
<evidence type="ECO:0000256" key="2">
    <source>
        <dbReference type="ARBA" id="ARBA00024764"/>
    </source>
</evidence>
<dbReference type="PANTHER" id="PTHR40083:SF1">
    <property type="entry name" value="UPF0122 PROTEIN YLXM"/>
    <property type="match status" value="1"/>
</dbReference>
<dbReference type="AlphaFoldDB" id="A0A1F2PP26"/>
<dbReference type="InterPro" id="IPR054831">
    <property type="entry name" value="UPF0122_fam_protein"/>
</dbReference>
<evidence type="ECO:0000256" key="3">
    <source>
        <dbReference type="HAMAP-Rule" id="MF_00245"/>
    </source>
</evidence>